<dbReference type="InterPro" id="IPR005467">
    <property type="entry name" value="His_kinase_dom"/>
</dbReference>
<keyword evidence="4 9" id="KW-0597">Phosphoprotein</keyword>
<evidence type="ECO:0000259" key="12">
    <source>
        <dbReference type="PROSITE" id="PS50894"/>
    </source>
</evidence>
<dbReference type="InterPro" id="IPR037006">
    <property type="entry name" value="CheA-like_homodim_sf"/>
</dbReference>
<dbReference type="InterPro" id="IPR008207">
    <property type="entry name" value="Sig_transdc_His_kin_Hpt_dom"/>
</dbReference>
<dbReference type="Gene3D" id="3.30.565.10">
    <property type="entry name" value="Histidine kinase-like ATPase, C-terminal domain"/>
    <property type="match status" value="1"/>
</dbReference>
<dbReference type="EC" id="2.7.13.3" evidence="2"/>
<reference evidence="13 14" key="1">
    <citation type="journal article" date="2013" name="Biodegradation">
        <title>Occurrence of 4-tert-butylphenol (4-t-BP) biodegradation in an aquatic sample caused by the presence of Spirodela polyrrhiza and isolation of a 4-t-BP-utilizing bacterium.</title>
        <authorList>
            <person name="Ogata Y."/>
            <person name="Toyama T."/>
            <person name="Yu N."/>
            <person name="Wang X."/>
            <person name="Sei K."/>
            <person name="Ike M."/>
        </authorList>
    </citation>
    <scope>NUCLEOTIDE SEQUENCE [LARGE SCALE GENOMIC DNA]</scope>
    <source>
        <strain evidence="13 14">OMI</strain>
    </source>
</reference>
<dbReference type="InterPro" id="IPR036890">
    <property type="entry name" value="HATPase_C_sf"/>
</dbReference>
<dbReference type="InterPro" id="IPR051315">
    <property type="entry name" value="Bact_Chemotaxis_CheA"/>
</dbReference>
<reference evidence="13 14" key="2">
    <citation type="journal article" date="2013" name="Environ. Sci. Technol.">
        <title>The 4-tert-butylphenol-utilizing bacterium Sphingobium fuliginis OMI can degrade bisphenols via phenolic ring hydroxylation and meta-cleavage pathway.</title>
        <authorList>
            <person name="Ogata Y."/>
            <person name="Goda S."/>
            <person name="Toyama T."/>
            <person name="Sei K."/>
            <person name="Ike M."/>
        </authorList>
    </citation>
    <scope>NUCLEOTIDE SEQUENCE [LARGE SCALE GENOMIC DNA]</scope>
    <source>
        <strain evidence="13 14">OMI</strain>
    </source>
</reference>
<dbReference type="InterPro" id="IPR036641">
    <property type="entry name" value="HPT_dom_sf"/>
</dbReference>
<evidence type="ECO:0000313" key="13">
    <source>
        <dbReference type="EMBL" id="GAY23670.1"/>
    </source>
</evidence>
<dbReference type="SUPFAM" id="SSF50341">
    <property type="entry name" value="CheW-like"/>
    <property type="match status" value="1"/>
</dbReference>
<comment type="caution">
    <text evidence="13">The sequence shown here is derived from an EMBL/GenBank/DDBJ whole genome shotgun (WGS) entry which is preliminary data.</text>
</comment>
<dbReference type="InterPro" id="IPR004358">
    <property type="entry name" value="Sig_transdc_His_kin-like_C"/>
</dbReference>
<organism evidence="13 14">
    <name type="scientific">Sphingobium fuliginis (strain ATCC 27551)</name>
    <dbReference type="NCBI Taxonomy" id="336203"/>
    <lineage>
        <taxon>Bacteria</taxon>
        <taxon>Pseudomonadati</taxon>
        <taxon>Pseudomonadota</taxon>
        <taxon>Alphaproteobacteria</taxon>
        <taxon>Sphingomonadales</taxon>
        <taxon>Sphingomonadaceae</taxon>
        <taxon>Sphingobium</taxon>
    </lineage>
</organism>
<feature type="domain" description="HPt" evidence="12">
    <location>
        <begin position="1"/>
        <end position="101"/>
    </location>
</feature>
<evidence type="ECO:0000256" key="2">
    <source>
        <dbReference type="ARBA" id="ARBA00012438"/>
    </source>
</evidence>
<evidence type="ECO:0000256" key="8">
    <source>
        <dbReference type="ARBA" id="ARBA00035100"/>
    </source>
</evidence>
<evidence type="ECO:0000256" key="6">
    <source>
        <dbReference type="ARBA" id="ARBA00022777"/>
    </source>
</evidence>
<dbReference type="InterPro" id="IPR036061">
    <property type="entry name" value="CheW-like_dom_sf"/>
</dbReference>
<evidence type="ECO:0000256" key="9">
    <source>
        <dbReference type="PROSITE-ProRule" id="PRU00110"/>
    </source>
</evidence>
<dbReference type="PRINTS" id="PR00344">
    <property type="entry name" value="BCTRLSENSOR"/>
</dbReference>
<dbReference type="PANTHER" id="PTHR43395:SF1">
    <property type="entry name" value="CHEMOTAXIS PROTEIN CHEA"/>
    <property type="match status" value="1"/>
</dbReference>
<dbReference type="GO" id="GO:0000155">
    <property type="term" value="F:phosphorelay sensor kinase activity"/>
    <property type="evidence" value="ECO:0007669"/>
    <property type="project" value="InterPro"/>
</dbReference>
<dbReference type="FunFam" id="3.30.565.10:FF:000016">
    <property type="entry name" value="Chemotaxis protein CheA, putative"/>
    <property type="match status" value="1"/>
</dbReference>
<dbReference type="InterPro" id="IPR002545">
    <property type="entry name" value="CheW-lke_dom"/>
</dbReference>
<evidence type="ECO:0000256" key="4">
    <source>
        <dbReference type="ARBA" id="ARBA00022553"/>
    </source>
</evidence>
<dbReference type="PROSITE" id="PS50851">
    <property type="entry name" value="CHEW"/>
    <property type="match status" value="1"/>
</dbReference>
<dbReference type="Gene3D" id="2.40.50.180">
    <property type="entry name" value="CheA-289, Domain 4"/>
    <property type="match status" value="1"/>
</dbReference>
<dbReference type="Pfam" id="PF02518">
    <property type="entry name" value="HATPase_c"/>
    <property type="match status" value="1"/>
</dbReference>
<dbReference type="Proteomes" id="UP000221538">
    <property type="component" value="Unassembled WGS sequence"/>
</dbReference>
<feature type="domain" description="Histidine kinase" evidence="10">
    <location>
        <begin position="286"/>
        <end position="519"/>
    </location>
</feature>
<dbReference type="SMART" id="SM00260">
    <property type="entry name" value="CheW"/>
    <property type="match status" value="1"/>
</dbReference>
<accession>A0A292ZLD2</accession>
<dbReference type="SMART" id="SM00073">
    <property type="entry name" value="HPT"/>
    <property type="match status" value="1"/>
</dbReference>
<dbReference type="SMART" id="SM00387">
    <property type="entry name" value="HATPase_c"/>
    <property type="match status" value="1"/>
</dbReference>
<dbReference type="SUPFAM" id="SSF55874">
    <property type="entry name" value="ATPase domain of HSP90 chaperone/DNA topoisomerase II/histidine kinase"/>
    <property type="match status" value="1"/>
</dbReference>
<evidence type="ECO:0000256" key="7">
    <source>
        <dbReference type="ARBA" id="ARBA00023012"/>
    </source>
</evidence>
<dbReference type="Pfam" id="PF01627">
    <property type="entry name" value="Hpt"/>
    <property type="match status" value="1"/>
</dbReference>
<dbReference type="GO" id="GO:0006935">
    <property type="term" value="P:chemotaxis"/>
    <property type="evidence" value="ECO:0007669"/>
    <property type="project" value="InterPro"/>
</dbReference>
<evidence type="ECO:0000259" key="11">
    <source>
        <dbReference type="PROSITE" id="PS50851"/>
    </source>
</evidence>
<evidence type="ECO:0000313" key="14">
    <source>
        <dbReference type="Proteomes" id="UP000221538"/>
    </source>
</evidence>
<dbReference type="SMART" id="SM01231">
    <property type="entry name" value="H-kinase_dim"/>
    <property type="match status" value="1"/>
</dbReference>
<comment type="catalytic activity">
    <reaction evidence="1">
        <text>ATP + protein L-histidine = ADP + protein N-phospho-L-histidine.</text>
        <dbReference type="EC" id="2.7.13.3"/>
    </reaction>
</comment>
<dbReference type="PROSITE" id="PS50109">
    <property type="entry name" value="HIS_KIN"/>
    <property type="match status" value="1"/>
</dbReference>
<keyword evidence="6 13" id="KW-0418">Kinase</keyword>
<dbReference type="AlphaFoldDB" id="A0A292ZLD2"/>
<comment type="function">
    <text evidence="8">Involved in the transmission of sensory signals from the chemoreceptors to the flagellar motors. CheA is autophosphorylated; it can transfer its phosphate group to either CheB or CheY.</text>
</comment>
<dbReference type="InterPro" id="IPR004105">
    <property type="entry name" value="CheA-like_dim"/>
</dbReference>
<name>A0A292ZLD2_SPHSA</name>
<protein>
    <recommendedName>
        <fullName evidence="3">Chemotaxis protein CheA</fullName>
        <ecNumber evidence="2">2.7.13.3</ecNumber>
    </recommendedName>
</protein>
<sequence>MDELLQQFLLEGRDLVADAHAALVALGRDARDRPALDRLFRATHTLKGSVALFDMAPAERLLHVAEARLEGARKGDGALDEAMLDLLMQAIDQTDRWIDAMEGAASLDADATGLSDRLIALIAGDGETGEADLPLPVSPPVAADQDWIAALRSRAELAMVDPGRARTAFRYTPDPDCFFRGEDPLSMVENVPQLLGIAILPAGDAWPDLAACEPFRCMAAIEGLSAADEAQVRAAFRLAPDQIAVAPFNPSPAASDSAPYATELAATLRVEAVRLDRLADQSGELAVAIRALQPIAARLRAIDPLLAAELRAAEDEIARVAGQLQRSVAQVRLVSLEPVLRRLPRLAREAAAMVDKAIRFTIEGETAQVDKQLADQLFEPLLHLVRNAVDHGLEPAGQRVASGKPAEGRIGLAVRQDGGHISIVLTDDGRGIDPQAMRAAAVAKGLMSGEAAAALSDAEALHIVFLPGFSTAESATMLSGRGVGMDAVRAAVERLAGTIAIQSDVGRGTRIILRLPANAITTPLLVVAAGDRQLGVRLDQIVETARVDASAVQPVGQAHACILRDRTVPVLDLAALLGLEPTSGALARLVVTDAGPCRTALRVAAFGERFDAVVRESTGLLAAMPAVAGTAMMSDGSVLLVLDLPELVA</sequence>
<keyword evidence="5 13" id="KW-0808">Transferase</keyword>
<dbReference type="Gene3D" id="1.20.120.160">
    <property type="entry name" value="HPT domain"/>
    <property type="match status" value="1"/>
</dbReference>
<dbReference type="Gene3D" id="1.10.287.560">
    <property type="entry name" value="Histidine kinase CheA-like, homodimeric domain"/>
    <property type="match status" value="1"/>
</dbReference>
<feature type="domain" description="CheW-like" evidence="11">
    <location>
        <begin position="521"/>
        <end position="649"/>
    </location>
</feature>
<feature type="modified residue" description="Phosphohistidine" evidence="9">
    <location>
        <position position="44"/>
    </location>
</feature>
<dbReference type="PANTHER" id="PTHR43395">
    <property type="entry name" value="SENSOR HISTIDINE KINASE CHEA"/>
    <property type="match status" value="1"/>
</dbReference>
<evidence type="ECO:0000256" key="5">
    <source>
        <dbReference type="ARBA" id="ARBA00022679"/>
    </source>
</evidence>
<keyword evidence="7" id="KW-0902">Two-component regulatory system</keyword>
<dbReference type="EMBL" id="BEWI01000032">
    <property type="protein sequence ID" value="GAY23670.1"/>
    <property type="molecule type" value="Genomic_DNA"/>
</dbReference>
<dbReference type="InterPro" id="IPR003594">
    <property type="entry name" value="HATPase_dom"/>
</dbReference>
<dbReference type="GO" id="GO:0005737">
    <property type="term" value="C:cytoplasm"/>
    <property type="evidence" value="ECO:0007669"/>
    <property type="project" value="InterPro"/>
</dbReference>
<dbReference type="Pfam" id="PF01584">
    <property type="entry name" value="CheW"/>
    <property type="match status" value="1"/>
</dbReference>
<dbReference type="RefSeq" id="WP_099186527.1">
    <property type="nucleotide sequence ID" value="NZ_BEWI01000032.1"/>
</dbReference>
<evidence type="ECO:0000256" key="3">
    <source>
        <dbReference type="ARBA" id="ARBA00021495"/>
    </source>
</evidence>
<gene>
    <name evidence="13" type="ORF">SFOMI_4248</name>
</gene>
<evidence type="ECO:0000259" key="10">
    <source>
        <dbReference type="PROSITE" id="PS50109"/>
    </source>
</evidence>
<evidence type="ECO:0000256" key="1">
    <source>
        <dbReference type="ARBA" id="ARBA00000085"/>
    </source>
</evidence>
<dbReference type="SUPFAM" id="SSF47226">
    <property type="entry name" value="Histidine-containing phosphotransfer domain, HPT domain"/>
    <property type="match status" value="1"/>
</dbReference>
<dbReference type="PROSITE" id="PS50894">
    <property type="entry name" value="HPT"/>
    <property type="match status" value="1"/>
</dbReference>
<dbReference type="Pfam" id="PF02895">
    <property type="entry name" value="H-kinase_dim"/>
    <property type="match status" value="1"/>
</dbReference>
<dbReference type="CDD" id="cd00088">
    <property type="entry name" value="HPT"/>
    <property type="match status" value="1"/>
</dbReference>
<proteinExistence type="predicted"/>